<dbReference type="CDD" id="cd06225">
    <property type="entry name" value="HAMP"/>
    <property type="match status" value="1"/>
</dbReference>
<keyword evidence="5 12" id="KW-0812">Transmembrane</keyword>
<proteinExistence type="inferred from homology"/>
<dbReference type="SUPFAM" id="SSF58104">
    <property type="entry name" value="Methyl-accepting chemotaxis protein (MCP) signaling domain"/>
    <property type="match status" value="1"/>
</dbReference>
<evidence type="ECO:0000259" key="13">
    <source>
        <dbReference type="PROSITE" id="PS50111"/>
    </source>
</evidence>
<evidence type="ECO:0000256" key="2">
    <source>
        <dbReference type="ARBA" id="ARBA00022475"/>
    </source>
</evidence>
<evidence type="ECO:0000256" key="5">
    <source>
        <dbReference type="ARBA" id="ARBA00022692"/>
    </source>
</evidence>
<dbReference type="EMBL" id="BMOF01000023">
    <property type="protein sequence ID" value="GGK00616.1"/>
    <property type="molecule type" value="Genomic_DNA"/>
</dbReference>
<accession>A0A8J3BAX5</accession>
<keyword evidence="2" id="KW-1003">Cell membrane</keyword>
<evidence type="ECO:0000256" key="3">
    <source>
        <dbReference type="ARBA" id="ARBA00022481"/>
    </source>
</evidence>
<comment type="caution">
    <text evidence="15">The sequence shown here is derived from an EMBL/GenBank/DDBJ whole genome shotgun (WGS) entry which is preliminary data.</text>
</comment>
<dbReference type="AlphaFoldDB" id="A0A8J3BAX5"/>
<dbReference type="PANTHER" id="PTHR32089:SF114">
    <property type="entry name" value="METHYL-ACCEPTING CHEMOTAXIS PROTEIN MCPB"/>
    <property type="match status" value="1"/>
</dbReference>
<dbReference type="GO" id="GO:0005886">
    <property type="term" value="C:plasma membrane"/>
    <property type="evidence" value="ECO:0007669"/>
    <property type="project" value="UniProtKB-SubCell"/>
</dbReference>
<dbReference type="CDD" id="cd12913">
    <property type="entry name" value="PDC1_MCP_like"/>
    <property type="match status" value="1"/>
</dbReference>
<evidence type="ECO:0000256" key="1">
    <source>
        <dbReference type="ARBA" id="ARBA00004651"/>
    </source>
</evidence>
<evidence type="ECO:0000256" key="12">
    <source>
        <dbReference type="SAM" id="Phobius"/>
    </source>
</evidence>
<dbReference type="Proteomes" id="UP000637720">
    <property type="component" value="Unassembled WGS sequence"/>
</dbReference>
<dbReference type="InterPro" id="IPR029151">
    <property type="entry name" value="Sensor-like_sf"/>
</dbReference>
<dbReference type="PANTHER" id="PTHR32089">
    <property type="entry name" value="METHYL-ACCEPTING CHEMOTAXIS PROTEIN MCPB"/>
    <property type="match status" value="1"/>
</dbReference>
<dbReference type="GO" id="GO:0007165">
    <property type="term" value="P:signal transduction"/>
    <property type="evidence" value="ECO:0007669"/>
    <property type="project" value="UniProtKB-KW"/>
</dbReference>
<dbReference type="RefSeq" id="WP_188817272.1">
    <property type="nucleotide sequence ID" value="NZ_BMOF01000023.1"/>
</dbReference>
<dbReference type="InterPro" id="IPR033479">
    <property type="entry name" value="dCache_1"/>
</dbReference>
<evidence type="ECO:0000313" key="15">
    <source>
        <dbReference type="EMBL" id="GGK00616.1"/>
    </source>
</evidence>
<keyword evidence="11" id="KW-0175">Coiled coil</keyword>
<evidence type="ECO:0000256" key="11">
    <source>
        <dbReference type="SAM" id="Coils"/>
    </source>
</evidence>
<reference evidence="15" key="1">
    <citation type="journal article" date="2014" name="Int. J. Syst. Evol. Microbiol.">
        <title>Complete genome sequence of Corynebacterium casei LMG S-19264T (=DSM 44701T), isolated from a smear-ripened cheese.</title>
        <authorList>
            <consortium name="US DOE Joint Genome Institute (JGI-PGF)"/>
            <person name="Walter F."/>
            <person name="Albersmeier A."/>
            <person name="Kalinowski J."/>
            <person name="Ruckert C."/>
        </authorList>
    </citation>
    <scope>NUCLEOTIDE SEQUENCE</scope>
    <source>
        <strain evidence="15">JCM 14719</strain>
    </source>
</reference>
<dbReference type="Pfam" id="PF02743">
    <property type="entry name" value="dCache_1"/>
    <property type="match status" value="1"/>
</dbReference>
<dbReference type="CDD" id="cd11386">
    <property type="entry name" value="MCP_signal"/>
    <property type="match status" value="1"/>
</dbReference>
<evidence type="ECO:0000256" key="8">
    <source>
        <dbReference type="ARBA" id="ARBA00023224"/>
    </source>
</evidence>
<dbReference type="CDD" id="cd12912">
    <property type="entry name" value="PDC2_MCP_like"/>
    <property type="match status" value="1"/>
</dbReference>
<dbReference type="SMART" id="SM00283">
    <property type="entry name" value="MA"/>
    <property type="match status" value="1"/>
</dbReference>
<dbReference type="PROSITE" id="PS50111">
    <property type="entry name" value="CHEMOTAXIS_TRANSDUC_2"/>
    <property type="match status" value="1"/>
</dbReference>
<reference evidence="15" key="2">
    <citation type="submission" date="2020-09" db="EMBL/GenBank/DDBJ databases">
        <authorList>
            <person name="Sun Q."/>
            <person name="Ohkuma M."/>
        </authorList>
    </citation>
    <scope>NUCLEOTIDE SEQUENCE</scope>
    <source>
        <strain evidence="15">JCM 14719</strain>
    </source>
</reference>
<feature type="transmembrane region" description="Helical" evidence="12">
    <location>
        <begin position="20"/>
        <end position="38"/>
    </location>
</feature>
<dbReference type="Pfam" id="PF00672">
    <property type="entry name" value="HAMP"/>
    <property type="match status" value="1"/>
</dbReference>
<dbReference type="SMART" id="SM00304">
    <property type="entry name" value="HAMP"/>
    <property type="match status" value="3"/>
</dbReference>
<comment type="subcellular location">
    <subcellularLocation>
        <location evidence="1">Cell membrane</location>
        <topology evidence="1">Multi-pass membrane protein</topology>
    </subcellularLocation>
</comment>
<feature type="domain" description="HAMP" evidence="14">
    <location>
        <begin position="373"/>
        <end position="425"/>
    </location>
</feature>
<feature type="domain" description="Methyl-accepting transducer" evidence="13">
    <location>
        <begin position="444"/>
        <end position="715"/>
    </location>
</feature>
<dbReference type="InterPro" id="IPR003660">
    <property type="entry name" value="HAMP_dom"/>
</dbReference>
<dbReference type="SUPFAM" id="SSF103190">
    <property type="entry name" value="Sensory domain-like"/>
    <property type="match status" value="1"/>
</dbReference>
<evidence type="ECO:0000256" key="6">
    <source>
        <dbReference type="ARBA" id="ARBA00022989"/>
    </source>
</evidence>
<keyword evidence="6 12" id="KW-1133">Transmembrane helix</keyword>
<dbReference type="InterPro" id="IPR004089">
    <property type="entry name" value="MCPsignal_dom"/>
</dbReference>
<dbReference type="Gene3D" id="1.10.287.950">
    <property type="entry name" value="Methyl-accepting chemotaxis protein"/>
    <property type="match status" value="1"/>
</dbReference>
<protein>
    <submittedName>
        <fullName evidence="15">Methyl-accepting chemotaxis protein</fullName>
    </submittedName>
</protein>
<keyword evidence="16" id="KW-1185">Reference proteome</keyword>
<organism evidence="15 16">
    <name type="scientific">Calditerricola satsumensis</name>
    <dbReference type="NCBI Taxonomy" id="373054"/>
    <lineage>
        <taxon>Bacteria</taxon>
        <taxon>Bacillati</taxon>
        <taxon>Bacillota</taxon>
        <taxon>Bacilli</taxon>
        <taxon>Bacillales</taxon>
        <taxon>Bacillaceae</taxon>
        <taxon>Calditerricola</taxon>
    </lineage>
</organism>
<keyword evidence="3" id="KW-0488">Methylation</keyword>
<name>A0A8J3BAX5_9BACI</name>
<comment type="similarity">
    <text evidence="9">Belongs to the methyl-accepting chemotaxis (MCP) protein family.</text>
</comment>
<dbReference type="Pfam" id="PF00015">
    <property type="entry name" value="MCPsignal"/>
    <property type="match status" value="1"/>
</dbReference>
<evidence type="ECO:0000256" key="9">
    <source>
        <dbReference type="ARBA" id="ARBA00029447"/>
    </source>
</evidence>
<dbReference type="Gene3D" id="6.10.340.10">
    <property type="match status" value="1"/>
</dbReference>
<gene>
    <name evidence="15" type="ORF">GCM10007043_13310</name>
</gene>
<feature type="coiled-coil region" evidence="11">
    <location>
        <begin position="704"/>
        <end position="731"/>
    </location>
</feature>
<sequence>MKQWWRTLSLKWKLSTSISLIVLFTVLLYTACFGFLFYRFSNDINRYLTDSHLKMQAMSTVTKDTLMKNLSAMNTQVNHGFSLFFEQMESLINLIAQSEQAARLVNHAALPSGSAEGTPYARLPRKNKPSLNPVLIPYLERLTKTHKEIQYAYFGTPDGAMYLGPVPNTDMRTYNPTTRPWYQAAVKQPDKVVWTDPYIDAITGKPIVTVAKAIVHNGKVIGVAGLDISLEQLTTLVSQIKVGQTGYAYLTDRNGVVLAHPKDKTLIGQNVKEKFSFMASVYERETGTFAYTYQNVEKVGHFVTNPLTGWKLVTVVNKNDLLQLQVALDNLNNEGRRLLDTLKTSQLITLLAMLGVGLILFAVCATGAYLFARSINRRVEQIRRAMNRLAEGDLTQRIDAQPGDEIDELALRFNEMADQLQALIAASRNLSRSIEEAATGLAAVAEETTAQAADIGRTIDEIAEAVAKQAEETEQGAQVVNAFAHSIERVTESANSVQQAVAETSRAGEQGVAAMTNLEQSSEQNVAVAERVTADIQALSEQMGRITSFTTTIKEIAEQTNLLALNAAIEASRAGEHGAGFAVVASEVRKLAEQSSQAAREIEQVVQAIHSQVDTTVKTIGQTADIARQQHGIVQQTKEAFQRILQAVEHIQEKMEGVAAAMAEMNRGKDTFVQTIANISAVSQQTAAGAQTVNSATQEQTRAIEEVAQAAQRLTEMAESLNREIAKFNLDTA</sequence>
<keyword evidence="8 10" id="KW-0807">Transducer</keyword>
<evidence type="ECO:0000313" key="16">
    <source>
        <dbReference type="Proteomes" id="UP000637720"/>
    </source>
</evidence>
<evidence type="ECO:0000256" key="4">
    <source>
        <dbReference type="ARBA" id="ARBA00022500"/>
    </source>
</evidence>
<dbReference type="GO" id="GO:0006935">
    <property type="term" value="P:chemotaxis"/>
    <property type="evidence" value="ECO:0007669"/>
    <property type="project" value="UniProtKB-KW"/>
</dbReference>
<dbReference type="PROSITE" id="PS50885">
    <property type="entry name" value="HAMP"/>
    <property type="match status" value="1"/>
</dbReference>
<feature type="transmembrane region" description="Helical" evidence="12">
    <location>
        <begin position="347"/>
        <end position="372"/>
    </location>
</feature>
<evidence type="ECO:0000256" key="10">
    <source>
        <dbReference type="PROSITE-ProRule" id="PRU00284"/>
    </source>
</evidence>
<keyword evidence="4" id="KW-0145">Chemotaxis</keyword>
<keyword evidence="7 12" id="KW-0472">Membrane</keyword>
<evidence type="ECO:0000259" key="14">
    <source>
        <dbReference type="PROSITE" id="PS50885"/>
    </source>
</evidence>
<evidence type="ECO:0000256" key="7">
    <source>
        <dbReference type="ARBA" id="ARBA00023136"/>
    </source>
</evidence>
<dbReference type="Gene3D" id="3.30.450.20">
    <property type="entry name" value="PAS domain"/>
    <property type="match status" value="1"/>
</dbReference>